<dbReference type="eggNOG" id="COG3070">
    <property type="taxonomic scope" value="Bacteria"/>
</dbReference>
<organism evidence="3 4">
    <name type="scientific">Paramagnetospirillum caucaseum</name>
    <dbReference type="NCBI Taxonomy" id="1244869"/>
    <lineage>
        <taxon>Bacteria</taxon>
        <taxon>Pseudomonadati</taxon>
        <taxon>Pseudomonadota</taxon>
        <taxon>Alphaproteobacteria</taxon>
        <taxon>Rhodospirillales</taxon>
        <taxon>Magnetospirillaceae</taxon>
        <taxon>Paramagnetospirillum</taxon>
    </lineage>
</organism>
<reference evidence="3 4" key="1">
    <citation type="journal article" date="2014" name="Genome Announc.">
        <title>Draft Genome Sequence of Magnetospirillum sp. Strain SO-1, a Freshwater Magnetotactic Bacterium Isolated from the Ol'khovka River, Russia.</title>
        <authorList>
            <person name="Grouzdev D.S."/>
            <person name="Dziuba M.V."/>
            <person name="Sukhacheva M.S."/>
            <person name="Mardanov A.V."/>
            <person name="Beletskiy A.V."/>
            <person name="Kuznetsov B.B."/>
            <person name="Skryabin K.G."/>
        </authorList>
    </citation>
    <scope>NUCLEOTIDE SEQUENCE [LARGE SCALE GENOMIC DNA]</scope>
    <source>
        <strain evidence="3 4">SO-1</strain>
    </source>
</reference>
<feature type="domain" description="TfoX N-terminal" evidence="2">
    <location>
        <begin position="11"/>
        <end position="102"/>
    </location>
</feature>
<keyword evidence="1" id="KW-1133">Transmembrane helix</keyword>
<feature type="transmembrane region" description="Helical" evidence="1">
    <location>
        <begin position="23"/>
        <end position="46"/>
    </location>
</feature>
<dbReference type="AlphaFoldDB" id="M3AHG8"/>
<keyword evidence="1" id="KW-0472">Membrane</keyword>
<evidence type="ECO:0000259" key="2">
    <source>
        <dbReference type="Pfam" id="PF04993"/>
    </source>
</evidence>
<sequence>MSRQFADHLCDMLSPLGPVTARAMFGGFGLYLDGLMFALIAWDCLFMKADDGNRAMFEAAGAAQFKPWADKPMVMPYWEVPADVVEDGAELCAWGRAAFDAALRTHRPKRAKPSHSAGKARP</sequence>
<dbReference type="Proteomes" id="UP000011744">
    <property type="component" value="Unassembled WGS sequence"/>
</dbReference>
<dbReference type="PANTHER" id="PTHR36121:SF1">
    <property type="entry name" value="PROTEIN SXY"/>
    <property type="match status" value="1"/>
</dbReference>
<dbReference type="PANTHER" id="PTHR36121">
    <property type="entry name" value="PROTEIN SXY"/>
    <property type="match status" value="1"/>
</dbReference>
<dbReference type="InterPro" id="IPR007076">
    <property type="entry name" value="TfoX_N"/>
</dbReference>
<dbReference type="SUPFAM" id="SSF159894">
    <property type="entry name" value="YgaC/TfoX-N like"/>
    <property type="match status" value="1"/>
</dbReference>
<keyword evidence="1" id="KW-0812">Transmembrane</keyword>
<dbReference type="Gene3D" id="3.30.1460.30">
    <property type="entry name" value="YgaC/TfoX-N like chaperone"/>
    <property type="match status" value="1"/>
</dbReference>
<dbReference type="PATRIC" id="fig|1244869.3.peg.82"/>
<accession>M3AHG8</accession>
<protein>
    <submittedName>
        <fullName evidence="3">Competence-specific gene regulator</fullName>
    </submittedName>
</protein>
<dbReference type="Pfam" id="PF04993">
    <property type="entry name" value="TfoX_N"/>
    <property type="match status" value="1"/>
</dbReference>
<evidence type="ECO:0000313" key="4">
    <source>
        <dbReference type="Proteomes" id="UP000011744"/>
    </source>
</evidence>
<comment type="caution">
    <text evidence="3">The sequence shown here is derived from an EMBL/GenBank/DDBJ whole genome shotgun (WGS) entry which is preliminary data.</text>
</comment>
<name>M3AHG8_9PROT</name>
<evidence type="ECO:0000313" key="3">
    <source>
        <dbReference type="EMBL" id="EME71999.1"/>
    </source>
</evidence>
<gene>
    <name evidence="3" type="ORF">H261_00430</name>
</gene>
<keyword evidence="4" id="KW-1185">Reference proteome</keyword>
<evidence type="ECO:0000256" key="1">
    <source>
        <dbReference type="SAM" id="Phobius"/>
    </source>
</evidence>
<dbReference type="InterPro" id="IPR047525">
    <property type="entry name" value="TfoX-like"/>
</dbReference>
<dbReference type="EMBL" id="AONQ01000001">
    <property type="protein sequence ID" value="EME71999.1"/>
    <property type="molecule type" value="Genomic_DNA"/>
</dbReference>
<proteinExistence type="predicted"/>
<dbReference type="STRING" id="1244869.H261_00430"/>
<dbReference type="RefSeq" id="WP_008613074.1">
    <property type="nucleotide sequence ID" value="NZ_AONQ01000001.1"/>
</dbReference>